<dbReference type="Pfam" id="PF00072">
    <property type="entry name" value="Response_reg"/>
    <property type="match status" value="1"/>
</dbReference>
<dbReference type="PANTHER" id="PTHR43214">
    <property type="entry name" value="TWO-COMPONENT RESPONSE REGULATOR"/>
    <property type="match status" value="1"/>
</dbReference>
<dbReference type="InterPro" id="IPR011006">
    <property type="entry name" value="CheY-like_superfamily"/>
</dbReference>
<keyword evidence="2" id="KW-0238">DNA-binding</keyword>
<dbReference type="SUPFAM" id="SSF46894">
    <property type="entry name" value="C-terminal effector domain of the bipartite response regulators"/>
    <property type="match status" value="1"/>
</dbReference>
<reference evidence="6 7" key="1">
    <citation type="journal article" date="2021" name="Int. J. Syst. Evol. Microbiol.">
        <title>Reticulibacter mediterranei gen. nov., sp. nov., within the new family Reticulibacteraceae fam. nov., and Ktedonospora formicarum gen. nov., sp. nov., Ktedonobacter robiniae sp. nov., Dictyobacter formicarum sp. nov. and Dictyobacter arantiisoli sp. nov., belonging to the class Ktedonobacteria.</title>
        <authorList>
            <person name="Yabe S."/>
            <person name="Zheng Y."/>
            <person name="Wang C.M."/>
            <person name="Sakai Y."/>
            <person name="Abe K."/>
            <person name="Yokota A."/>
            <person name="Donadio S."/>
            <person name="Cavaletti L."/>
            <person name="Monciardini P."/>
        </authorList>
    </citation>
    <scope>NUCLEOTIDE SEQUENCE [LARGE SCALE GENOMIC DNA]</scope>
    <source>
        <strain evidence="6 7">SOSP1-9</strain>
    </source>
</reference>
<dbReference type="InterPro" id="IPR058245">
    <property type="entry name" value="NreC/VraR/RcsB-like_REC"/>
</dbReference>
<dbReference type="InterPro" id="IPR039420">
    <property type="entry name" value="WalR-like"/>
</dbReference>
<protein>
    <submittedName>
        <fullName evidence="6">Transcriptional regulatory protein YdfI</fullName>
    </submittedName>
</protein>
<dbReference type="PRINTS" id="PR00038">
    <property type="entry name" value="HTHLUXR"/>
</dbReference>
<keyword evidence="7" id="KW-1185">Reference proteome</keyword>
<accession>A0ABQ3V8Q4</accession>
<dbReference type="SUPFAM" id="SSF52172">
    <property type="entry name" value="CheY-like"/>
    <property type="match status" value="1"/>
</dbReference>
<feature type="domain" description="Response regulatory" evidence="5">
    <location>
        <begin position="6"/>
        <end position="122"/>
    </location>
</feature>
<feature type="domain" description="HTH luxR-type" evidence="4">
    <location>
        <begin position="151"/>
        <end position="216"/>
    </location>
</feature>
<evidence type="ECO:0000256" key="1">
    <source>
        <dbReference type="ARBA" id="ARBA00022553"/>
    </source>
</evidence>
<dbReference type="PROSITE" id="PS50110">
    <property type="entry name" value="RESPONSE_REGULATORY"/>
    <property type="match status" value="1"/>
</dbReference>
<dbReference type="SMART" id="SM00448">
    <property type="entry name" value="REC"/>
    <property type="match status" value="1"/>
</dbReference>
<dbReference type="Pfam" id="PF00196">
    <property type="entry name" value="GerE"/>
    <property type="match status" value="1"/>
</dbReference>
<dbReference type="PROSITE" id="PS00622">
    <property type="entry name" value="HTH_LUXR_1"/>
    <property type="match status" value="1"/>
</dbReference>
<evidence type="ECO:0000259" key="4">
    <source>
        <dbReference type="PROSITE" id="PS50043"/>
    </source>
</evidence>
<dbReference type="InterPro" id="IPR001789">
    <property type="entry name" value="Sig_transdc_resp-reg_receiver"/>
</dbReference>
<evidence type="ECO:0000256" key="2">
    <source>
        <dbReference type="ARBA" id="ARBA00023125"/>
    </source>
</evidence>
<evidence type="ECO:0000313" key="7">
    <source>
        <dbReference type="Proteomes" id="UP000635565"/>
    </source>
</evidence>
<dbReference type="SMART" id="SM00421">
    <property type="entry name" value="HTH_LUXR"/>
    <property type="match status" value="1"/>
</dbReference>
<dbReference type="EMBL" id="BNJJ01000002">
    <property type="protein sequence ID" value="GHO82502.1"/>
    <property type="molecule type" value="Genomic_DNA"/>
</dbReference>
<proteinExistence type="predicted"/>
<dbReference type="InterPro" id="IPR016032">
    <property type="entry name" value="Sig_transdc_resp-reg_C-effctor"/>
</dbReference>
<dbReference type="PANTHER" id="PTHR43214:SF37">
    <property type="entry name" value="TRANSCRIPTIONAL REGULATORY PROTEIN YDFI"/>
    <property type="match status" value="1"/>
</dbReference>
<evidence type="ECO:0000259" key="5">
    <source>
        <dbReference type="PROSITE" id="PS50110"/>
    </source>
</evidence>
<dbReference type="CDD" id="cd06170">
    <property type="entry name" value="LuxR_C_like"/>
    <property type="match status" value="1"/>
</dbReference>
<evidence type="ECO:0000256" key="3">
    <source>
        <dbReference type="PROSITE-ProRule" id="PRU00169"/>
    </source>
</evidence>
<dbReference type="CDD" id="cd17535">
    <property type="entry name" value="REC_NarL-like"/>
    <property type="match status" value="1"/>
</dbReference>
<evidence type="ECO:0000313" key="6">
    <source>
        <dbReference type="EMBL" id="GHO82502.1"/>
    </source>
</evidence>
<dbReference type="RefSeq" id="WP_201360185.1">
    <property type="nucleotide sequence ID" value="NZ_BNJJ01000002.1"/>
</dbReference>
<gene>
    <name evidence="6" type="primary">ydfI_1</name>
    <name evidence="6" type="ORF">KSZ_05080</name>
</gene>
<dbReference type="Gene3D" id="3.40.50.2300">
    <property type="match status" value="1"/>
</dbReference>
<keyword evidence="1 3" id="KW-0597">Phosphoprotein</keyword>
<dbReference type="Proteomes" id="UP000635565">
    <property type="component" value="Unassembled WGS sequence"/>
</dbReference>
<feature type="modified residue" description="4-aspartylphosphate" evidence="3">
    <location>
        <position position="57"/>
    </location>
</feature>
<organism evidence="6 7">
    <name type="scientific">Dictyobacter formicarum</name>
    <dbReference type="NCBI Taxonomy" id="2778368"/>
    <lineage>
        <taxon>Bacteria</taxon>
        <taxon>Bacillati</taxon>
        <taxon>Chloroflexota</taxon>
        <taxon>Ktedonobacteria</taxon>
        <taxon>Ktedonobacterales</taxon>
        <taxon>Dictyobacteraceae</taxon>
        <taxon>Dictyobacter</taxon>
    </lineage>
</organism>
<comment type="caution">
    <text evidence="6">The sequence shown here is derived from an EMBL/GenBank/DDBJ whole genome shotgun (WGS) entry which is preliminary data.</text>
</comment>
<name>A0ABQ3V8Q4_9CHLR</name>
<sequence>MSEKIRVVIADDHPVVRTGLRLMLGTEEDIELVGEAADGAMAVRLVNELKPDVVLVDLCMPEMDGLEAIEHIRAETPQSVVLILTTYNEDDLMLRGLQAGARGYLLKESSQETLLHAIRAAARGEMLMQPETMARLLTYSTRTIAPAVSKRERHAVSFTEREQEVLAGLARGERNKEIAAHMGITRRTVEAYLTSIYTKLNVDSRSAAIVAAIERGLLPIQSE</sequence>
<dbReference type="PROSITE" id="PS50043">
    <property type="entry name" value="HTH_LUXR_2"/>
    <property type="match status" value="1"/>
</dbReference>
<dbReference type="InterPro" id="IPR000792">
    <property type="entry name" value="Tscrpt_reg_LuxR_C"/>
</dbReference>